<evidence type="ECO:0000259" key="7">
    <source>
        <dbReference type="Pfam" id="PF12894"/>
    </source>
</evidence>
<dbReference type="HOGENOM" id="CLU_018724_0_0_1"/>
<accession>A0A8J8XMB7</accession>
<evidence type="ECO:0000256" key="6">
    <source>
        <dbReference type="SAM" id="MobiDB-lite"/>
    </source>
</evidence>
<dbReference type="InterPro" id="IPR024789">
    <property type="entry name" value="APC4"/>
</dbReference>
<feature type="domain" description="Anaphase-promoting complex subunit 4 C-terminal half WD40" evidence="9">
    <location>
        <begin position="711"/>
        <end position="881"/>
    </location>
</feature>
<dbReference type="GO" id="GO:0070979">
    <property type="term" value="P:protein K11-linked ubiquitination"/>
    <property type="evidence" value="ECO:0007669"/>
    <property type="project" value="TreeGrafter"/>
</dbReference>
<dbReference type="GO" id="GO:0031145">
    <property type="term" value="P:anaphase-promoting complex-dependent catabolic process"/>
    <property type="evidence" value="ECO:0007669"/>
    <property type="project" value="InterPro"/>
</dbReference>
<keyword evidence="3" id="KW-0498">Mitosis</keyword>
<feature type="region of interest" description="Disordered" evidence="6">
    <location>
        <begin position="39"/>
        <end position="63"/>
    </location>
</feature>
<organism evidence="10 11">
    <name type="scientific">Callithrix jacchus</name>
    <name type="common">White-tufted-ear marmoset</name>
    <name type="synonym">Simia Jacchus</name>
    <dbReference type="NCBI Taxonomy" id="9483"/>
    <lineage>
        <taxon>Eukaryota</taxon>
        <taxon>Metazoa</taxon>
        <taxon>Chordata</taxon>
        <taxon>Craniata</taxon>
        <taxon>Vertebrata</taxon>
        <taxon>Euteleostomi</taxon>
        <taxon>Mammalia</taxon>
        <taxon>Eutheria</taxon>
        <taxon>Euarchontoglires</taxon>
        <taxon>Primates</taxon>
        <taxon>Haplorrhini</taxon>
        <taxon>Platyrrhini</taxon>
        <taxon>Cebidae</taxon>
        <taxon>Callitrichinae</taxon>
        <taxon>Callithrix</taxon>
        <taxon>Callithrix</taxon>
    </lineage>
</organism>
<evidence type="ECO:0000313" key="10">
    <source>
        <dbReference type="Ensembl" id="ENSCJAP00000024529.3"/>
    </source>
</evidence>
<dbReference type="InterPro" id="IPR056358">
    <property type="entry name" value="APC4_C"/>
</dbReference>
<keyword evidence="11" id="KW-1185">Reference proteome</keyword>
<feature type="domain" description="Anaphase-promoting complex subunit 4-like WD40" evidence="7">
    <location>
        <begin position="210"/>
        <end position="253"/>
    </location>
</feature>
<reference evidence="10" key="3">
    <citation type="submission" date="2025-09" db="UniProtKB">
        <authorList>
            <consortium name="Ensembl"/>
        </authorList>
    </citation>
    <scope>IDENTIFICATION</scope>
</reference>
<evidence type="ECO:0000256" key="2">
    <source>
        <dbReference type="ARBA" id="ARBA00022618"/>
    </source>
</evidence>
<dbReference type="Ensembl" id="ENSCJAT00000025943.4">
    <property type="protein sequence ID" value="ENSCJAP00000024529.3"/>
    <property type="gene ID" value="ENSCJAG00000013271.4"/>
</dbReference>
<dbReference type="OMA" id="FGMFYCG"/>
<gene>
    <name evidence="10" type="primary">ANAPC4</name>
</gene>
<name>A0A8J8XMB7_CALJA</name>
<reference evidence="10" key="1">
    <citation type="submission" date="2009-03" db="EMBL/GenBank/DDBJ databases">
        <authorList>
            <person name="Warren W."/>
            <person name="Ye L."/>
            <person name="Minx P."/>
            <person name="Worley K."/>
            <person name="Gibbs R."/>
            <person name="Wilson R.K."/>
        </authorList>
    </citation>
    <scope>NUCLEOTIDE SEQUENCE [LARGE SCALE GENOMIC DNA]</scope>
</reference>
<dbReference type="Proteomes" id="UP000008225">
    <property type="component" value="Chromosome 3"/>
</dbReference>
<keyword evidence="5" id="KW-0131">Cell cycle</keyword>
<dbReference type="Pfam" id="PF23405">
    <property type="entry name" value="WD40_APC4_C-half"/>
    <property type="match status" value="1"/>
</dbReference>
<dbReference type="GO" id="GO:0005680">
    <property type="term" value="C:anaphase-promoting complex"/>
    <property type="evidence" value="ECO:0007669"/>
    <property type="project" value="InterPro"/>
</dbReference>
<protein>
    <recommendedName>
        <fullName evidence="1">Anaphase-promoting complex subunit 4</fullName>
    </recommendedName>
</protein>
<dbReference type="PANTHER" id="PTHR13260">
    <property type="entry name" value="ANAPHASE PROMOTING COMPLEX SUBUNIT 4 APC4"/>
    <property type="match status" value="1"/>
</dbReference>
<dbReference type="AlphaFoldDB" id="A0A8J8XMB7"/>
<feature type="domain" description="Anaphase-promoting complex subunit 4 long" evidence="8">
    <location>
        <begin position="369"/>
        <end position="567"/>
    </location>
</feature>
<dbReference type="InterPro" id="IPR024790">
    <property type="entry name" value="APC4_long_dom"/>
</dbReference>
<evidence type="ECO:0000256" key="4">
    <source>
        <dbReference type="ARBA" id="ARBA00022786"/>
    </source>
</evidence>
<proteinExistence type="predicted"/>
<dbReference type="PANTHER" id="PTHR13260:SF0">
    <property type="entry name" value="ANAPHASE-PROMOTING COMPLEX SUBUNIT 4"/>
    <property type="match status" value="1"/>
</dbReference>
<dbReference type="GeneTree" id="ENSGT00390000004612"/>
<keyword evidence="4" id="KW-0833">Ubl conjugation pathway</keyword>
<sequence length="944" mass="105546">MRYQKIRVQLSTSQRPALPPAAGSTALLLPLCSTRGAVPHPRAPPSLTSRPSPFPSPPTCPTLPLAPPLAAPCPSQGHHSTPTSLLPSLLPCPAHAPCLGPPGLDLSLARPFARPAPPSPLARHSRGRKCLERATAAGRGGLEAAARRRQREARGRWGRVGRRWGLLQGRPHVAFSDLFPVLPGGGREAAPAGDYFPGLVSQAGSHCFGQHSGRVLAFALADTKKIVLCDVEKPESLHSFSVEAPVSCMHWMEVTVESSVLTSFYNAEDESNLLLPKLPTLPKNYSNTSKIFSEENSDEIIKLLGDVRLNILVLGGSSGFIELYAYGMFKIARVTGIAGTCLALCLSSDLKSLSVVTEVSTSGASEVSYFQLETNLLYSFLPEVTRMARKFTHISALLQYINLSLTCMCEAWEEILMQMDSRLTKFVQEKNTTTSVQDEFMHLLLWGKASAELQTLLMNQLTVKGLKKLGQSIESSYSSIQKLVISHLQSGSESLLYHLSELKGMASWKQKYEPLGLDAAGIEDAITAVGSFILKANELLQVIDSSMKNFKAFFRWLYVAMLRMTEDHVLPELNKMTQKDITFVAEFLTEHFNEAPDLYNRKGKYFNVERVGQYLKDEDDDLVSPPNTEGNQWYDFLQNSSYLKESPLLFPYYPRKSLHFVKRRMENIIDQCLQKPADVIGKSMNQAICIPLYRDTRSEDTARRLFKFPFLWNNKTSNLHYLLFTILEDSLYKMCILRRHTDISQSVSNGLIAIKFGSFTYATTEKVRRSIYSCLDAQFYDDETVTVVLKDTIGREGRDRLLVQLPLSLVYNSEDSAAYQFTGTYSTRLDEQCSAIPTRTMHFEKHWRLLESMKAQYVAGNGFRKVSCVLSSNLRHVRVFEMDIDDEWELDESSDEEEEASNKPVKIKEEVLSESEAENQQAGAAALAPEIVIKVEKLDPELDS</sequence>
<dbReference type="GO" id="GO:0034399">
    <property type="term" value="C:nuclear periphery"/>
    <property type="evidence" value="ECO:0007669"/>
    <property type="project" value="TreeGrafter"/>
</dbReference>
<dbReference type="Pfam" id="PF12894">
    <property type="entry name" value="ANAPC4_WD40"/>
    <property type="match status" value="1"/>
</dbReference>
<feature type="compositionally biased region" description="Pro residues" evidence="6">
    <location>
        <begin position="52"/>
        <end position="63"/>
    </location>
</feature>
<evidence type="ECO:0000256" key="5">
    <source>
        <dbReference type="ARBA" id="ARBA00023306"/>
    </source>
</evidence>
<evidence type="ECO:0000256" key="1">
    <source>
        <dbReference type="ARBA" id="ARBA00016067"/>
    </source>
</evidence>
<evidence type="ECO:0000256" key="3">
    <source>
        <dbReference type="ARBA" id="ARBA00022776"/>
    </source>
</evidence>
<reference evidence="10" key="2">
    <citation type="submission" date="2025-08" db="UniProtKB">
        <authorList>
            <consortium name="Ensembl"/>
        </authorList>
    </citation>
    <scope>IDENTIFICATION</scope>
</reference>
<dbReference type="Pfam" id="PF12896">
    <property type="entry name" value="ANAPC4"/>
    <property type="match status" value="1"/>
</dbReference>
<dbReference type="InterPro" id="IPR024977">
    <property type="entry name" value="Apc4-like_WD40_dom"/>
</dbReference>
<evidence type="ECO:0000259" key="9">
    <source>
        <dbReference type="Pfam" id="PF23405"/>
    </source>
</evidence>
<evidence type="ECO:0000313" key="11">
    <source>
        <dbReference type="Proteomes" id="UP000008225"/>
    </source>
</evidence>
<evidence type="ECO:0000259" key="8">
    <source>
        <dbReference type="Pfam" id="PF12896"/>
    </source>
</evidence>
<keyword evidence="2" id="KW-0132">Cell division</keyword>
<dbReference type="GO" id="GO:0051301">
    <property type="term" value="P:cell division"/>
    <property type="evidence" value="ECO:0007669"/>
    <property type="project" value="UniProtKB-KW"/>
</dbReference>